<evidence type="ECO:0000256" key="2">
    <source>
        <dbReference type="SAM" id="Phobius"/>
    </source>
</evidence>
<dbReference type="PANTHER" id="PTHR30469">
    <property type="entry name" value="MULTIDRUG RESISTANCE PROTEIN MDTA"/>
    <property type="match status" value="1"/>
</dbReference>
<dbReference type="RefSeq" id="WP_205158364.1">
    <property type="nucleotide sequence ID" value="NZ_JAFEUM010000003.1"/>
</dbReference>
<keyword evidence="2" id="KW-1133">Transmembrane helix</keyword>
<reference evidence="4 5" key="1">
    <citation type="submission" date="2021-02" db="EMBL/GenBank/DDBJ databases">
        <authorList>
            <person name="Park J.-S."/>
        </authorList>
    </citation>
    <scope>NUCLEOTIDE SEQUENCE [LARGE SCALE GENOMIC DNA]</scope>
    <source>
        <strain evidence="4 5">188UL20-2</strain>
    </source>
</reference>
<evidence type="ECO:0000313" key="4">
    <source>
        <dbReference type="EMBL" id="MBM7036814.1"/>
    </source>
</evidence>
<dbReference type="InterPro" id="IPR058647">
    <property type="entry name" value="BSH_CzcB-like"/>
</dbReference>
<protein>
    <submittedName>
        <fullName evidence="4">Biotin/lipoyl-binding protein</fullName>
    </submittedName>
</protein>
<dbReference type="Pfam" id="PF25973">
    <property type="entry name" value="BSH_CzcB"/>
    <property type="match status" value="1"/>
</dbReference>
<dbReference type="Proteomes" id="UP000809621">
    <property type="component" value="Unassembled WGS sequence"/>
</dbReference>
<dbReference type="EMBL" id="JAFEUM010000003">
    <property type="protein sequence ID" value="MBM7036814.1"/>
    <property type="molecule type" value="Genomic_DNA"/>
</dbReference>
<sequence length="439" mass="49210">MLSRLKRRHAIVTTLGVLAVIAVTAGVSYFLLNGDEQKKGRGQKSDPAAKFVITSATTKGNWQPMHPTIGLVEPALYLDVQTTVTAKVQHIHVKPGEKVKQGQLLLTLDSSDAERELRRLQAQRMELAANQSIMIRQQALDKELLSISKKQLENAKKSLERMQMLDSKNLAAKTELEAKEDEFNIRSQSVAQAEFTIRNHEALRQQTQASLTQLDISIEAQQSMIEKHRFNADFDGEVANLDLKVGQQVGAGQSLFTLFDRNELLFKTLVASELALEDGAEIQYAGVRYSRLHTDPVRMANSAGQRVWFGFQQEERLLGNYVYASWVSPAVENSFLITDRALHDFDRVYYLQDIADSDELHEYRLVESQVTLHGTTEVNGEEYWVATSETLPDNAKLLSSRLRPLYAGIKVTTVKPTADDVEVENVKMERGRGNGPGRG</sequence>
<feature type="coiled-coil region" evidence="1">
    <location>
        <begin position="110"/>
        <end position="182"/>
    </location>
</feature>
<keyword evidence="2" id="KW-0812">Transmembrane</keyword>
<evidence type="ECO:0000256" key="1">
    <source>
        <dbReference type="SAM" id="Coils"/>
    </source>
</evidence>
<keyword evidence="2" id="KW-0472">Membrane</keyword>
<comment type="caution">
    <text evidence="4">The sequence shown here is derived from an EMBL/GenBank/DDBJ whole genome shotgun (WGS) entry which is preliminary data.</text>
</comment>
<evidence type="ECO:0000259" key="3">
    <source>
        <dbReference type="Pfam" id="PF25973"/>
    </source>
</evidence>
<evidence type="ECO:0000313" key="5">
    <source>
        <dbReference type="Proteomes" id="UP000809621"/>
    </source>
</evidence>
<feature type="domain" description="CzcB-like barrel-sandwich hybrid" evidence="3">
    <location>
        <begin position="80"/>
        <end position="260"/>
    </location>
</feature>
<proteinExistence type="predicted"/>
<keyword evidence="1" id="KW-0175">Coiled coil</keyword>
<dbReference type="Gene3D" id="2.40.50.100">
    <property type="match status" value="1"/>
</dbReference>
<keyword evidence="5" id="KW-1185">Reference proteome</keyword>
<dbReference type="Gene3D" id="1.10.287.470">
    <property type="entry name" value="Helix hairpin bin"/>
    <property type="match status" value="1"/>
</dbReference>
<accession>A0ABS2HIH1</accession>
<gene>
    <name evidence="4" type="ORF">JQC93_10420</name>
</gene>
<feature type="transmembrane region" description="Helical" evidence="2">
    <location>
        <begin position="12"/>
        <end position="32"/>
    </location>
</feature>
<dbReference type="SUPFAM" id="SSF111369">
    <property type="entry name" value="HlyD-like secretion proteins"/>
    <property type="match status" value="1"/>
</dbReference>
<organism evidence="4 5">
    <name type="scientific">Vibrio ulleungensis</name>
    <dbReference type="NCBI Taxonomy" id="2807619"/>
    <lineage>
        <taxon>Bacteria</taxon>
        <taxon>Pseudomonadati</taxon>
        <taxon>Pseudomonadota</taxon>
        <taxon>Gammaproteobacteria</taxon>
        <taxon>Vibrionales</taxon>
        <taxon>Vibrionaceae</taxon>
        <taxon>Vibrio</taxon>
    </lineage>
</organism>
<name>A0ABS2HIH1_9VIBR</name>